<dbReference type="InParanoid" id="K9TW55"/>
<proteinExistence type="predicted"/>
<evidence type="ECO:0000313" key="2">
    <source>
        <dbReference type="EMBL" id="AFY86406.1"/>
    </source>
</evidence>
<dbReference type="eggNOG" id="ENOG502Z7VT">
    <property type="taxonomic scope" value="Bacteria"/>
</dbReference>
<dbReference type="STRING" id="251229.Chro_0866"/>
<dbReference type="InterPro" id="IPR018891">
    <property type="entry name" value="AIPR_C"/>
</dbReference>
<organism evidence="2 3">
    <name type="scientific">Chroococcidiopsis thermalis (strain PCC 7203)</name>
    <dbReference type="NCBI Taxonomy" id="251229"/>
    <lineage>
        <taxon>Bacteria</taxon>
        <taxon>Bacillati</taxon>
        <taxon>Cyanobacteriota</taxon>
        <taxon>Cyanophyceae</taxon>
        <taxon>Chroococcidiopsidales</taxon>
        <taxon>Chroococcidiopsidaceae</taxon>
        <taxon>Chroococcidiopsis</taxon>
    </lineage>
</organism>
<evidence type="ECO:0000313" key="3">
    <source>
        <dbReference type="Proteomes" id="UP000010384"/>
    </source>
</evidence>
<gene>
    <name evidence="2" type="ORF">Chro_0866</name>
</gene>
<dbReference type="EMBL" id="CP003597">
    <property type="protein sequence ID" value="AFY86406.1"/>
    <property type="molecule type" value="Genomic_DNA"/>
</dbReference>
<dbReference type="Pfam" id="PF10592">
    <property type="entry name" value="AIPR"/>
    <property type="match status" value="1"/>
</dbReference>
<dbReference type="HOGENOM" id="CLU_023505_0_0_3"/>
<sequence>MSIIHVRQIEAKLRSLFANSIDLSDYVCKPQIEQDSAFLTRALAAFAISVATDITPEQAALCITDGFHDNGIDAVYFDNREKVLFVVQSKWRHDGTGSIERGDALKFITGIKDLINAEFNRFNDKIKNRSVEILDALSLANTRIVLLVAYTGQATLSQDISRDFNDFLKDMNDPSEVVELRVFRQGNLHGIVASGTLGAPINFDVVLKDWGQMRDPFSAYYGLVSATEVADWWNRYYPKLFMPNIRSFLGETEINQSIVETLLSEPEKFWYFNNGITALCSKIRKKPLGGNTHETGVFECLDVSIVNGAQTVGAIATANAKSADQVAKASVLIRFISLESCPEDFAIRVTRTTNTQNRIDSRDFVSLDTENQERIRTELQLEGIEYIYKAGYTVHDSRSGFDFSEAIVAVACAHSELAYAVQAKGKVSLLYEDVSKAPYKALFNPSLSSIKLWKLVQIHRAIEDQLKAERKNRQGRETMIPVHGNRFLARQVFRYLPFDNLDDPRKDIQNLLSKVSEFTIRIIDLTANAISEKYPESYLANLFRNIKKCQDIENSIDSQWQ</sequence>
<dbReference type="OrthoDB" id="9806213at2"/>
<reference evidence="2 3" key="1">
    <citation type="submission" date="2012-06" db="EMBL/GenBank/DDBJ databases">
        <title>Finished chromosome of genome of Chroococcidiopsis thermalis PCC 7203.</title>
        <authorList>
            <consortium name="US DOE Joint Genome Institute"/>
            <person name="Gugger M."/>
            <person name="Coursin T."/>
            <person name="Rippka R."/>
            <person name="Tandeau De Marsac N."/>
            <person name="Huntemann M."/>
            <person name="Wei C.-L."/>
            <person name="Han J."/>
            <person name="Detter J.C."/>
            <person name="Han C."/>
            <person name="Tapia R."/>
            <person name="Davenport K."/>
            <person name="Daligault H."/>
            <person name="Erkkila T."/>
            <person name="Gu W."/>
            <person name="Munk A.C.C."/>
            <person name="Teshima H."/>
            <person name="Xu Y."/>
            <person name="Chain P."/>
            <person name="Chen A."/>
            <person name="Krypides N."/>
            <person name="Mavromatis K."/>
            <person name="Markowitz V."/>
            <person name="Szeto E."/>
            <person name="Ivanova N."/>
            <person name="Mikhailova N."/>
            <person name="Ovchinnikova G."/>
            <person name="Pagani I."/>
            <person name="Pati A."/>
            <person name="Goodwin L."/>
            <person name="Peters L."/>
            <person name="Pitluck S."/>
            <person name="Woyke T."/>
            <person name="Kerfeld C."/>
        </authorList>
    </citation>
    <scope>NUCLEOTIDE SEQUENCE [LARGE SCALE GENOMIC DNA]</scope>
    <source>
        <strain evidence="2 3">PCC 7203</strain>
    </source>
</reference>
<keyword evidence="3" id="KW-1185">Reference proteome</keyword>
<dbReference type="KEGG" id="cthe:Chro_0866"/>
<dbReference type="AlphaFoldDB" id="K9TW55"/>
<dbReference type="PATRIC" id="fig|251229.3.peg.1026"/>
<dbReference type="Proteomes" id="UP000010384">
    <property type="component" value="Chromosome"/>
</dbReference>
<evidence type="ECO:0000259" key="1">
    <source>
        <dbReference type="Pfam" id="PF10592"/>
    </source>
</evidence>
<dbReference type="RefSeq" id="WP_015152956.1">
    <property type="nucleotide sequence ID" value="NC_019695.1"/>
</dbReference>
<name>K9TW55_CHRTP</name>
<feature type="domain" description="Abortive phage infection protein C-terminal" evidence="1">
    <location>
        <begin position="241"/>
        <end position="559"/>
    </location>
</feature>
<protein>
    <submittedName>
        <fullName evidence="2">Abortive phage infection</fullName>
    </submittedName>
</protein>
<accession>K9TW55</accession>